<accession>A0AAU1UA82</accession>
<dbReference type="AlphaFoldDB" id="A0AAU1UA82"/>
<evidence type="ECO:0000256" key="1">
    <source>
        <dbReference type="SAM" id="SignalP"/>
    </source>
</evidence>
<organism evidence="2">
    <name type="scientific">Streptomyces sp. NBC_00119</name>
    <dbReference type="NCBI Taxonomy" id="2975659"/>
    <lineage>
        <taxon>Bacteria</taxon>
        <taxon>Bacillati</taxon>
        <taxon>Actinomycetota</taxon>
        <taxon>Actinomycetes</taxon>
        <taxon>Kitasatosporales</taxon>
        <taxon>Streptomycetaceae</taxon>
        <taxon>Streptomyces</taxon>
    </lineage>
</organism>
<name>A0AAU1UA82_9ACTN</name>
<reference evidence="2" key="1">
    <citation type="submission" date="2022-10" db="EMBL/GenBank/DDBJ databases">
        <title>The complete genomes of actinobacterial strains from the NBC collection.</title>
        <authorList>
            <person name="Joergensen T.S."/>
            <person name="Alvarez Arevalo M."/>
            <person name="Sterndorff E.B."/>
            <person name="Faurdal D."/>
            <person name="Vuksanovic O."/>
            <person name="Mourched A.-S."/>
            <person name="Charusanti P."/>
            <person name="Shaw S."/>
            <person name="Blin K."/>
            <person name="Weber T."/>
        </authorList>
    </citation>
    <scope>NUCLEOTIDE SEQUENCE</scope>
    <source>
        <strain evidence="2">NBC_00119</strain>
    </source>
</reference>
<dbReference type="SUPFAM" id="SSF89392">
    <property type="entry name" value="Prokaryotic lipoproteins and lipoprotein localization factors"/>
    <property type="match status" value="1"/>
</dbReference>
<dbReference type="InterPro" id="IPR029046">
    <property type="entry name" value="LolA/LolB/LppX"/>
</dbReference>
<keyword evidence="1" id="KW-0732">Signal</keyword>
<protein>
    <submittedName>
        <fullName evidence="2">DUF1396 domain-containing protein</fullName>
    </submittedName>
</protein>
<gene>
    <name evidence="2" type="ORF">OHU69_22795</name>
</gene>
<dbReference type="PROSITE" id="PS51257">
    <property type="entry name" value="PROKAR_LIPOPROTEIN"/>
    <property type="match status" value="1"/>
</dbReference>
<sequence>MTVNRAAGAVLAAAVLCGGATACTSSGGDGRAGSSPRTAAAAAVLKATENGERLTSFGYRMTGEVPGSGRIDGEAAISVKPMAMRMRMTSPYQGSDGTLEMRVTGGALYMGGGKGAAKETDGRSWLKFDISGPASQEAAATNPLAGQADQNPAEQVTFLNGSKDLERVGEETVEGEKTAHYKGTVTLDQMRESYKDEDAATRKRRDKNLSMYEGLGVDKLAVDLWIDQGDRTRRFRTRGAADKGRFDMTMTFFDYDKPVTVRAPAAKDVVDLAQMMKGATSG</sequence>
<dbReference type="Gene3D" id="2.50.20.20">
    <property type="match status" value="1"/>
</dbReference>
<dbReference type="EMBL" id="CP108195">
    <property type="protein sequence ID" value="WTS13629.1"/>
    <property type="molecule type" value="Genomic_DNA"/>
</dbReference>
<feature type="chain" id="PRO_5043491257" evidence="1">
    <location>
        <begin position="23"/>
        <end position="282"/>
    </location>
</feature>
<feature type="signal peptide" evidence="1">
    <location>
        <begin position="1"/>
        <end position="22"/>
    </location>
</feature>
<proteinExistence type="predicted"/>
<evidence type="ECO:0000313" key="2">
    <source>
        <dbReference type="EMBL" id="WTS13629.1"/>
    </source>
</evidence>